<evidence type="ECO:0000313" key="2">
    <source>
        <dbReference type="Proteomes" id="UP001153678"/>
    </source>
</evidence>
<dbReference type="OrthoDB" id="2409674at2759"/>
<proteinExistence type="predicted"/>
<comment type="caution">
    <text evidence="1">The sequence shown here is derived from an EMBL/GenBank/DDBJ whole genome shotgun (WGS) entry which is preliminary data.</text>
</comment>
<keyword evidence="2" id="KW-1185">Reference proteome</keyword>
<gene>
    <name evidence="1" type="ORF">FWILDA_LOCUS19710</name>
</gene>
<reference evidence="1" key="1">
    <citation type="submission" date="2022-08" db="EMBL/GenBank/DDBJ databases">
        <authorList>
            <person name="Kallberg Y."/>
            <person name="Tangrot J."/>
            <person name="Rosling A."/>
        </authorList>
    </citation>
    <scope>NUCLEOTIDE SEQUENCE</scope>
    <source>
        <strain evidence="1">Wild A</strain>
    </source>
</reference>
<organism evidence="1 2">
    <name type="scientific">Funneliformis geosporum</name>
    <dbReference type="NCBI Taxonomy" id="1117311"/>
    <lineage>
        <taxon>Eukaryota</taxon>
        <taxon>Fungi</taxon>
        <taxon>Fungi incertae sedis</taxon>
        <taxon>Mucoromycota</taxon>
        <taxon>Glomeromycotina</taxon>
        <taxon>Glomeromycetes</taxon>
        <taxon>Glomerales</taxon>
        <taxon>Glomeraceae</taxon>
        <taxon>Funneliformis</taxon>
    </lineage>
</organism>
<feature type="non-terminal residue" evidence="1">
    <location>
        <position position="1"/>
    </location>
</feature>
<feature type="non-terminal residue" evidence="1">
    <location>
        <position position="43"/>
    </location>
</feature>
<protein>
    <submittedName>
        <fullName evidence="1">4601_t:CDS:1</fullName>
    </submittedName>
</protein>
<name>A0A9W4TC67_9GLOM</name>
<dbReference type="Proteomes" id="UP001153678">
    <property type="component" value="Unassembled WGS sequence"/>
</dbReference>
<accession>A0A9W4TC67</accession>
<dbReference type="EMBL" id="CAMKVN010025221">
    <property type="protein sequence ID" value="CAI2200726.1"/>
    <property type="molecule type" value="Genomic_DNA"/>
</dbReference>
<evidence type="ECO:0000313" key="1">
    <source>
        <dbReference type="EMBL" id="CAI2200726.1"/>
    </source>
</evidence>
<sequence length="43" mass="4934">KTSNEDISDAKVNDTIRKQISTQDNISETDLQKRKVRLFNNIG</sequence>
<dbReference type="AlphaFoldDB" id="A0A9W4TC67"/>